<dbReference type="AlphaFoldDB" id="A0A7C8YEY1"/>
<sequence>MNKQLDTSIEAEHNSQFQVLGGTHPPCYEKYNGTRKIPRNLSVKGRSVEGGRRLTRSQAKKNNESADWNQREASPTFQGVTNKSTSSKATRSSETSESIVRMAKESLEIGELIGLKIIDGKEAAVKGLIRSLKKQRKEFISQKAE</sequence>
<protein>
    <submittedName>
        <fullName evidence="2">Uncharacterized protein</fullName>
    </submittedName>
</protein>
<reference evidence="2" key="1">
    <citation type="journal article" date="2013" name="J. Plant Res.">
        <title>Effect of fungi and light on seed germination of three Opuntia species from semiarid lands of central Mexico.</title>
        <authorList>
            <person name="Delgado-Sanchez P."/>
            <person name="Jimenez-Bremont J.F."/>
            <person name="Guerrero-Gonzalez Mde L."/>
            <person name="Flores J."/>
        </authorList>
    </citation>
    <scope>NUCLEOTIDE SEQUENCE</scope>
    <source>
        <tissue evidence="2">Cladode</tissue>
    </source>
</reference>
<evidence type="ECO:0000256" key="1">
    <source>
        <dbReference type="SAM" id="MobiDB-lite"/>
    </source>
</evidence>
<feature type="compositionally biased region" description="Polar residues" evidence="1">
    <location>
        <begin position="65"/>
        <end position="98"/>
    </location>
</feature>
<proteinExistence type="predicted"/>
<reference evidence="2" key="2">
    <citation type="submission" date="2020-07" db="EMBL/GenBank/DDBJ databases">
        <authorList>
            <person name="Vera ALvarez R."/>
            <person name="Arias-Moreno D.M."/>
            <person name="Jimenez-Jacinto V."/>
            <person name="Jimenez-Bremont J.F."/>
            <person name="Swaminathan K."/>
            <person name="Moose S.P."/>
            <person name="Guerrero-Gonzalez M.L."/>
            <person name="Marino-Ramirez L."/>
            <person name="Landsman D."/>
            <person name="Rodriguez-Kessler M."/>
            <person name="Delgado-Sanchez P."/>
        </authorList>
    </citation>
    <scope>NUCLEOTIDE SEQUENCE</scope>
    <source>
        <tissue evidence="2">Cladode</tissue>
    </source>
</reference>
<accession>A0A7C8YEY1</accession>
<feature type="region of interest" description="Disordered" evidence="1">
    <location>
        <begin position="1"/>
        <end position="98"/>
    </location>
</feature>
<organism evidence="2">
    <name type="scientific">Opuntia streptacantha</name>
    <name type="common">Prickly pear cactus</name>
    <name type="synonym">Opuntia cardona</name>
    <dbReference type="NCBI Taxonomy" id="393608"/>
    <lineage>
        <taxon>Eukaryota</taxon>
        <taxon>Viridiplantae</taxon>
        <taxon>Streptophyta</taxon>
        <taxon>Embryophyta</taxon>
        <taxon>Tracheophyta</taxon>
        <taxon>Spermatophyta</taxon>
        <taxon>Magnoliopsida</taxon>
        <taxon>eudicotyledons</taxon>
        <taxon>Gunneridae</taxon>
        <taxon>Pentapetalae</taxon>
        <taxon>Caryophyllales</taxon>
        <taxon>Cactineae</taxon>
        <taxon>Cactaceae</taxon>
        <taxon>Opuntioideae</taxon>
        <taxon>Opuntia</taxon>
    </lineage>
</organism>
<evidence type="ECO:0000313" key="2">
    <source>
        <dbReference type="EMBL" id="MBA4616819.1"/>
    </source>
</evidence>
<name>A0A7C8YEY1_OPUST</name>
<dbReference type="EMBL" id="GISG01013268">
    <property type="protein sequence ID" value="MBA4616819.1"/>
    <property type="molecule type" value="Transcribed_RNA"/>
</dbReference>